<dbReference type="AlphaFoldDB" id="E8TDE9"/>
<dbReference type="InterPro" id="IPR005107">
    <property type="entry name" value="CO_DH_flav_C"/>
</dbReference>
<name>E8TDE9_MESCW</name>
<keyword evidence="3" id="KW-0560">Oxidoreductase</keyword>
<dbReference type="HOGENOM" id="CLU_058050_0_0_5"/>
<evidence type="ECO:0000313" key="6">
    <source>
        <dbReference type="Proteomes" id="UP000007471"/>
    </source>
</evidence>
<keyword evidence="2" id="KW-0274">FAD</keyword>
<dbReference type="Gene3D" id="3.30.465.10">
    <property type="match status" value="1"/>
</dbReference>
<organism evidence="5 6">
    <name type="scientific">Mesorhizobium ciceri biovar biserrulae (strain HAMBI 2942 / LMG 23838 / WSM1271)</name>
    <dbReference type="NCBI Taxonomy" id="765698"/>
    <lineage>
        <taxon>Bacteria</taxon>
        <taxon>Pseudomonadati</taxon>
        <taxon>Pseudomonadota</taxon>
        <taxon>Alphaproteobacteria</taxon>
        <taxon>Hyphomicrobiales</taxon>
        <taxon>Phyllobacteriaceae</taxon>
        <taxon>Mesorhizobium</taxon>
    </lineage>
</organism>
<dbReference type="InterPro" id="IPR036683">
    <property type="entry name" value="CO_DH_flav_C_dom_sf"/>
</dbReference>
<evidence type="ECO:0000256" key="3">
    <source>
        <dbReference type="ARBA" id="ARBA00023002"/>
    </source>
</evidence>
<protein>
    <submittedName>
        <fullName evidence="5">Molybdopterin dehydrogenase FAD-binding protein</fullName>
    </submittedName>
</protein>
<dbReference type="PATRIC" id="fig|765698.3.peg.5950"/>
<dbReference type="OrthoDB" id="7907344at2"/>
<dbReference type="Gene3D" id="3.30.390.50">
    <property type="entry name" value="CO dehydrogenase flavoprotein, C-terminal domain"/>
    <property type="match status" value="1"/>
</dbReference>
<keyword evidence="1" id="KW-0285">Flavoprotein</keyword>
<dbReference type="InterPro" id="IPR051312">
    <property type="entry name" value="Diverse_Substr_Oxidored"/>
</dbReference>
<dbReference type="SUPFAM" id="SSF56176">
    <property type="entry name" value="FAD-binding/transporter-associated domain-like"/>
    <property type="match status" value="1"/>
</dbReference>
<dbReference type="GO" id="GO:0071949">
    <property type="term" value="F:FAD binding"/>
    <property type="evidence" value="ECO:0007669"/>
    <property type="project" value="InterPro"/>
</dbReference>
<evidence type="ECO:0000259" key="4">
    <source>
        <dbReference type="PROSITE" id="PS51387"/>
    </source>
</evidence>
<evidence type="ECO:0000313" key="5">
    <source>
        <dbReference type="EMBL" id="ADV14515.1"/>
    </source>
</evidence>
<dbReference type="InterPro" id="IPR036318">
    <property type="entry name" value="FAD-bd_PCMH-like_sf"/>
</dbReference>
<dbReference type="EMBL" id="CP002447">
    <property type="protein sequence ID" value="ADV14515.1"/>
    <property type="molecule type" value="Genomic_DNA"/>
</dbReference>
<dbReference type="eggNOG" id="COG1319">
    <property type="taxonomic scope" value="Bacteria"/>
</dbReference>
<dbReference type="STRING" id="765698.Mesci_5417"/>
<dbReference type="PROSITE" id="PS51387">
    <property type="entry name" value="FAD_PCMH"/>
    <property type="match status" value="1"/>
</dbReference>
<dbReference type="InterPro" id="IPR016169">
    <property type="entry name" value="FAD-bd_PCMH_sub2"/>
</dbReference>
<dbReference type="GO" id="GO:0016491">
    <property type="term" value="F:oxidoreductase activity"/>
    <property type="evidence" value="ECO:0007669"/>
    <property type="project" value="UniProtKB-KW"/>
</dbReference>
<dbReference type="Pfam" id="PF00941">
    <property type="entry name" value="FAD_binding_5"/>
    <property type="match status" value="1"/>
</dbReference>
<feature type="domain" description="FAD-binding PCMH-type" evidence="4">
    <location>
        <begin position="1"/>
        <end position="174"/>
    </location>
</feature>
<dbReference type="InterPro" id="IPR002346">
    <property type="entry name" value="Mopterin_DH_FAD-bd"/>
</dbReference>
<sequence length="285" mass="30212">MAPGVGRSFTAASTLEEAMAARRQGAVVLAGGTWMMRDPQRGVDLPDAVVALDRIPALSKVEIDSDHVVIGAAVTHAVLGRALHGAAGFEGLVAAAENAANPGIRRVATVGGNICALDFAAADLAPALLVCEATVELETFEGPKLIGISDFLKDRHALLAEAIVTRIHLRRDLVASAHIRLPLRKAGDYPVAVVSLAVDKDKRCRIAVGSVEPVARRWTALEQAMRASQASALDPERAAGLALEHNDFQGRDGREAEGWYRRQVLPPLVKRGVAALLKTEGLAWL</sequence>
<accession>E8TDE9</accession>
<gene>
    <name evidence="5" type="ordered locus">Mesci_5417</name>
</gene>
<dbReference type="PANTHER" id="PTHR42659">
    <property type="entry name" value="XANTHINE DEHYDROGENASE SUBUNIT C-RELATED"/>
    <property type="match status" value="1"/>
</dbReference>
<dbReference type="InterPro" id="IPR016166">
    <property type="entry name" value="FAD-bd_PCMH"/>
</dbReference>
<dbReference type="GeneID" id="91559715"/>
<proteinExistence type="predicted"/>
<evidence type="ECO:0000256" key="2">
    <source>
        <dbReference type="ARBA" id="ARBA00022827"/>
    </source>
</evidence>
<dbReference type="Proteomes" id="UP000007471">
    <property type="component" value="Chromosome"/>
</dbReference>
<dbReference type="SMART" id="SM01092">
    <property type="entry name" value="CO_deh_flav_C"/>
    <property type="match status" value="1"/>
</dbReference>
<dbReference type="SUPFAM" id="SSF55447">
    <property type="entry name" value="CO dehydrogenase flavoprotein C-terminal domain-like"/>
    <property type="match status" value="1"/>
</dbReference>
<dbReference type="KEGG" id="mci:Mesci_5417"/>
<dbReference type="PANTHER" id="PTHR42659:SF2">
    <property type="entry name" value="XANTHINE DEHYDROGENASE SUBUNIT C-RELATED"/>
    <property type="match status" value="1"/>
</dbReference>
<dbReference type="RefSeq" id="WP_013533166.1">
    <property type="nucleotide sequence ID" value="NC_014923.1"/>
</dbReference>
<reference evidence="6" key="1">
    <citation type="submission" date="2011-01" db="EMBL/GenBank/DDBJ databases">
        <title>Complete sequence of chromosome of Mesorhizobium ciceri bv. biserrulae WSM1271.</title>
        <authorList>
            <person name="Lucas S."/>
            <person name="Copeland A."/>
            <person name="Lapidus A."/>
            <person name="Cheng J.-F."/>
            <person name="Goodwin L."/>
            <person name="Pitluck S."/>
            <person name="Teshima H."/>
            <person name="Detter J.C."/>
            <person name="Han C."/>
            <person name="Tapia R."/>
            <person name="Land M."/>
            <person name="Hauser L."/>
            <person name="Kyrpides N."/>
            <person name="Ivanova N."/>
            <person name="Nandasena K."/>
            <person name="Reeve W.G."/>
            <person name="Howieson J.G."/>
            <person name="O'Hara G."/>
            <person name="Tiwari R.P."/>
            <person name="Woyke T."/>
        </authorList>
    </citation>
    <scope>NUCLEOTIDE SEQUENCE [LARGE SCALE GENOMIC DNA]</scope>
    <source>
        <strain evidence="6">HAMBI 2942 / LMG 23838 / WSM1271</strain>
    </source>
</reference>
<evidence type="ECO:0000256" key="1">
    <source>
        <dbReference type="ARBA" id="ARBA00022630"/>
    </source>
</evidence>